<evidence type="ECO:0000256" key="2">
    <source>
        <dbReference type="ARBA" id="ARBA00022679"/>
    </source>
</evidence>
<evidence type="ECO:0000259" key="3">
    <source>
        <dbReference type="Pfam" id="PF00588"/>
    </source>
</evidence>
<dbReference type="GO" id="GO:0003723">
    <property type="term" value="F:RNA binding"/>
    <property type="evidence" value="ECO:0007669"/>
    <property type="project" value="InterPro"/>
</dbReference>
<name>A0A6J6Q2F9_9ZZZZ</name>
<keyword evidence="2" id="KW-0808">Transferase</keyword>
<dbReference type="SUPFAM" id="SSF75217">
    <property type="entry name" value="alpha/beta knot"/>
    <property type="match status" value="1"/>
</dbReference>
<dbReference type="Gene3D" id="3.40.1280.10">
    <property type="match status" value="1"/>
</dbReference>
<dbReference type="Pfam" id="PF08032">
    <property type="entry name" value="SpoU_sub_bind"/>
    <property type="match status" value="1"/>
</dbReference>
<dbReference type="CDD" id="cd18095">
    <property type="entry name" value="SpoU-like_rRNA-MTase"/>
    <property type="match status" value="1"/>
</dbReference>
<protein>
    <submittedName>
        <fullName evidence="5">Unannotated protein</fullName>
    </submittedName>
</protein>
<keyword evidence="1" id="KW-0489">Methyltransferase</keyword>
<gene>
    <name evidence="5" type="ORF">UFOPK2582_01113</name>
</gene>
<accession>A0A6J6Q2F9</accession>
<feature type="domain" description="tRNA/rRNA methyltransferase SpoU type" evidence="3">
    <location>
        <begin position="82"/>
        <end position="221"/>
    </location>
</feature>
<dbReference type="InterPro" id="IPR029064">
    <property type="entry name" value="Ribosomal_eL30-like_sf"/>
</dbReference>
<evidence type="ECO:0000313" key="5">
    <source>
        <dbReference type="EMBL" id="CAB4704692.1"/>
    </source>
</evidence>
<dbReference type="PANTHER" id="PTHR43191:SF2">
    <property type="entry name" value="RRNA METHYLTRANSFERASE 3, MITOCHONDRIAL"/>
    <property type="match status" value="1"/>
</dbReference>
<dbReference type="InterPro" id="IPR001537">
    <property type="entry name" value="SpoU_MeTrfase"/>
</dbReference>
<dbReference type="GO" id="GO:0006396">
    <property type="term" value="P:RNA processing"/>
    <property type="evidence" value="ECO:0007669"/>
    <property type="project" value="InterPro"/>
</dbReference>
<reference evidence="5" key="1">
    <citation type="submission" date="2020-05" db="EMBL/GenBank/DDBJ databases">
        <authorList>
            <person name="Chiriac C."/>
            <person name="Salcher M."/>
            <person name="Ghai R."/>
            <person name="Kavagutti S V."/>
        </authorList>
    </citation>
    <scope>NUCLEOTIDE SEQUENCE</scope>
</reference>
<dbReference type="PANTHER" id="PTHR43191">
    <property type="entry name" value="RRNA METHYLTRANSFERASE 3"/>
    <property type="match status" value="1"/>
</dbReference>
<dbReference type="GO" id="GO:0008173">
    <property type="term" value="F:RNA methyltransferase activity"/>
    <property type="evidence" value="ECO:0007669"/>
    <property type="project" value="InterPro"/>
</dbReference>
<organism evidence="5">
    <name type="scientific">freshwater metagenome</name>
    <dbReference type="NCBI Taxonomy" id="449393"/>
    <lineage>
        <taxon>unclassified sequences</taxon>
        <taxon>metagenomes</taxon>
        <taxon>ecological metagenomes</taxon>
    </lineage>
</organism>
<dbReference type="GO" id="GO:0005737">
    <property type="term" value="C:cytoplasm"/>
    <property type="evidence" value="ECO:0007669"/>
    <property type="project" value="UniProtKB-ARBA"/>
</dbReference>
<dbReference type="AlphaFoldDB" id="A0A6J6Q2F9"/>
<dbReference type="EMBL" id="CAEZXS010000132">
    <property type="protein sequence ID" value="CAB4704692.1"/>
    <property type="molecule type" value="Genomic_DNA"/>
</dbReference>
<proteinExistence type="predicted"/>
<dbReference type="Gene3D" id="3.30.1330.30">
    <property type="match status" value="1"/>
</dbReference>
<dbReference type="InterPro" id="IPR051259">
    <property type="entry name" value="rRNA_Methyltransferase"/>
</dbReference>
<dbReference type="SUPFAM" id="SSF55315">
    <property type="entry name" value="L30e-like"/>
    <property type="match status" value="1"/>
</dbReference>
<evidence type="ECO:0000259" key="4">
    <source>
        <dbReference type="Pfam" id="PF08032"/>
    </source>
</evidence>
<evidence type="ECO:0000256" key="1">
    <source>
        <dbReference type="ARBA" id="ARBA00022603"/>
    </source>
</evidence>
<dbReference type="Pfam" id="PF00588">
    <property type="entry name" value="SpoU_methylase"/>
    <property type="match status" value="1"/>
</dbReference>
<dbReference type="GO" id="GO:0032259">
    <property type="term" value="P:methylation"/>
    <property type="evidence" value="ECO:0007669"/>
    <property type="project" value="UniProtKB-KW"/>
</dbReference>
<dbReference type="InterPro" id="IPR029026">
    <property type="entry name" value="tRNA_m1G_MTases_N"/>
</dbReference>
<dbReference type="InterPro" id="IPR029028">
    <property type="entry name" value="Alpha/beta_knot_MTases"/>
</dbReference>
<feature type="domain" description="RNA 2-O ribose methyltransferase substrate binding" evidence="4">
    <location>
        <begin position="3"/>
        <end position="65"/>
    </location>
</feature>
<sequence>MLAEALAAEAEIESIYVEPEALNHEAIWAARAAQVRVKEVTRGALRKVLEVAAPQDMVAVAKQRQADVADLIALAVATNRPLLVLVELADPGNAGTLIRVAEAAGCAGVVMTERTVDLYNPKTVRATAGAVFRVAVAENVDVEQLLTDCSSAGLATWATVVDTGILAEQAPLQAAGALLLGSEAHGLDQNLVQRCTLAVSIPMDGQVESLNAAVAGSVFLFEAARQRRTAGVHFESAAGTLPLTEQQE</sequence>
<dbReference type="InterPro" id="IPR013123">
    <property type="entry name" value="SpoU_subst-bd"/>
</dbReference>